<dbReference type="RefSeq" id="WP_023790292.1">
    <property type="nucleotide sequence ID" value="NC_022998.1"/>
</dbReference>
<comment type="subunit">
    <text evidence="8">Monomer.</text>
</comment>
<dbReference type="PANTHER" id="PTHR17224:SF1">
    <property type="entry name" value="PEPTIDYL-TRNA HYDROLASE"/>
    <property type="match status" value="1"/>
</dbReference>
<dbReference type="KEGG" id="sapi:SAPIS_v1c09830"/>
<accession>V5RK22</accession>
<dbReference type="InterPro" id="IPR001328">
    <property type="entry name" value="Pept_tRNA_hydro"/>
</dbReference>
<reference evidence="11 12" key="1">
    <citation type="journal article" date="2014" name="Genome Announc.">
        <title>Complete Genome Sequence of Spiroplasma apis B31T (ATCC 33834), a Bacterium Associated with May Disease of Honeybees (Apis mellifera).</title>
        <authorList>
            <person name="Ku C."/>
            <person name="Lo W.S."/>
            <person name="Chen L.L."/>
            <person name="Kuo C.H."/>
        </authorList>
    </citation>
    <scope>NUCLEOTIDE SEQUENCE [LARGE SCALE GENOMIC DNA]</scope>
    <source>
        <strain evidence="11">B31</strain>
    </source>
</reference>
<evidence type="ECO:0000256" key="2">
    <source>
        <dbReference type="ARBA" id="ARBA00022555"/>
    </source>
</evidence>
<dbReference type="CDD" id="cd00462">
    <property type="entry name" value="PTH"/>
    <property type="match status" value="1"/>
</dbReference>
<dbReference type="GO" id="GO:0004045">
    <property type="term" value="F:peptidyl-tRNA hydrolase activity"/>
    <property type="evidence" value="ECO:0007669"/>
    <property type="project" value="UniProtKB-UniRule"/>
</dbReference>
<dbReference type="EMBL" id="CP006682">
    <property type="protein sequence ID" value="AHB36828.1"/>
    <property type="molecule type" value="Genomic_DNA"/>
</dbReference>
<dbReference type="Pfam" id="PF01195">
    <property type="entry name" value="Pept_tRNA_hydro"/>
    <property type="match status" value="1"/>
</dbReference>
<dbReference type="GO" id="GO:0006515">
    <property type="term" value="P:protein quality control for misfolded or incompletely synthesized proteins"/>
    <property type="evidence" value="ECO:0007669"/>
    <property type="project" value="UniProtKB-UniRule"/>
</dbReference>
<evidence type="ECO:0000256" key="10">
    <source>
        <dbReference type="RuleBase" id="RU004320"/>
    </source>
</evidence>
<keyword evidence="2 8" id="KW-0820">tRNA-binding</keyword>
<feature type="active site" description="Proton acceptor" evidence="8">
    <location>
        <position position="20"/>
    </location>
</feature>
<dbReference type="PATRIC" id="fig|1276258.3.peg.1006"/>
<dbReference type="STRING" id="1276258.SAPIS_v1c09830"/>
<dbReference type="GO" id="GO:0072344">
    <property type="term" value="P:rescue of stalled ribosome"/>
    <property type="evidence" value="ECO:0007669"/>
    <property type="project" value="UniProtKB-UniRule"/>
</dbReference>
<evidence type="ECO:0000256" key="4">
    <source>
        <dbReference type="ARBA" id="ARBA00022884"/>
    </source>
</evidence>
<dbReference type="Gene3D" id="3.40.50.1470">
    <property type="entry name" value="Peptidyl-tRNA hydrolase"/>
    <property type="match status" value="1"/>
</dbReference>
<feature type="binding site" evidence="8">
    <location>
        <position position="113"/>
    </location>
    <ligand>
        <name>tRNA</name>
        <dbReference type="ChEBI" id="CHEBI:17843"/>
    </ligand>
</feature>
<name>V5RK22_SPIAP</name>
<evidence type="ECO:0000256" key="6">
    <source>
        <dbReference type="ARBA" id="ARBA00048707"/>
    </source>
</evidence>
<proteinExistence type="inferred from homology"/>
<feature type="binding site" evidence="8">
    <location>
        <position position="67"/>
    </location>
    <ligand>
        <name>tRNA</name>
        <dbReference type="ChEBI" id="CHEBI:17843"/>
    </ligand>
</feature>
<evidence type="ECO:0000256" key="9">
    <source>
        <dbReference type="RuleBase" id="RU000673"/>
    </source>
</evidence>
<comment type="similarity">
    <text evidence="5 8 10">Belongs to the PTH family.</text>
</comment>
<keyword evidence="3 8" id="KW-0378">Hydrolase</keyword>
<comment type="function">
    <text evidence="8">Catalyzes the release of premature peptidyl moieties from peptidyl-tRNA molecules trapped in stalled 50S ribosomal subunits, and thus maintains levels of free tRNAs and 50S ribosomes.</text>
</comment>
<dbReference type="NCBIfam" id="TIGR00447">
    <property type="entry name" value="pth"/>
    <property type="match status" value="1"/>
</dbReference>
<keyword evidence="4 8" id="KW-0694">RNA-binding</keyword>
<dbReference type="OrthoDB" id="9800507at2"/>
<dbReference type="EC" id="3.1.1.29" evidence="1 8"/>
<evidence type="ECO:0000256" key="3">
    <source>
        <dbReference type="ARBA" id="ARBA00022801"/>
    </source>
</evidence>
<dbReference type="InterPro" id="IPR018171">
    <property type="entry name" value="Pept_tRNA_hydro_CS"/>
</dbReference>
<feature type="binding site" evidence="8">
    <location>
        <position position="15"/>
    </location>
    <ligand>
        <name>tRNA</name>
        <dbReference type="ChEBI" id="CHEBI:17843"/>
    </ligand>
</feature>
<dbReference type="PANTHER" id="PTHR17224">
    <property type="entry name" value="PEPTIDYL-TRNA HYDROLASE"/>
    <property type="match status" value="1"/>
</dbReference>
<dbReference type="SUPFAM" id="SSF53178">
    <property type="entry name" value="Peptidyl-tRNA hydrolase-like"/>
    <property type="match status" value="1"/>
</dbReference>
<dbReference type="HOGENOM" id="CLU_062456_4_1_14"/>
<dbReference type="HAMAP" id="MF_00083">
    <property type="entry name" value="Pept_tRNA_hydro_bact"/>
    <property type="match status" value="1"/>
</dbReference>
<evidence type="ECO:0000313" key="11">
    <source>
        <dbReference type="EMBL" id="AHB36828.1"/>
    </source>
</evidence>
<dbReference type="PROSITE" id="PS01196">
    <property type="entry name" value="PEPT_TRNA_HYDROL_2"/>
    <property type="match status" value="1"/>
</dbReference>
<comment type="subcellular location">
    <subcellularLocation>
        <location evidence="8">Cytoplasm</location>
    </subcellularLocation>
</comment>
<comment type="catalytic activity">
    <reaction evidence="6 8 9">
        <text>an N-acyl-L-alpha-aminoacyl-tRNA + H2O = an N-acyl-L-amino acid + a tRNA + H(+)</text>
        <dbReference type="Rhea" id="RHEA:54448"/>
        <dbReference type="Rhea" id="RHEA-COMP:10123"/>
        <dbReference type="Rhea" id="RHEA-COMP:13883"/>
        <dbReference type="ChEBI" id="CHEBI:15377"/>
        <dbReference type="ChEBI" id="CHEBI:15378"/>
        <dbReference type="ChEBI" id="CHEBI:59874"/>
        <dbReference type="ChEBI" id="CHEBI:78442"/>
        <dbReference type="ChEBI" id="CHEBI:138191"/>
        <dbReference type="EC" id="3.1.1.29"/>
    </reaction>
</comment>
<sequence length="187" mass="21457">MAKLIVGLGNPGKEYEKTRHNAGWIALDTMMEFYNVDKKPDKFKSNIYVSKINGENIYFVKPKTFMNLSGEAVRALMNYYKLQVKDILIIYDDKDLEVADLRFREAGSAGGHNGIKNIISNLNTDKFNRLRIGVGKPPSNFKIIDWVLSKLSTNEIIKIKEAIEKVADFVKMFVIDDDLKRIMNKFN</sequence>
<evidence type="ECO:0000256" key="5">
    <source>
        <dbReference type="ARBA" id="ARBA00038063"/>
    </source>
</evidence>
<evidence type="ECO:0000256" key="7">
    <source>
        <dbReference type="ARBA" id="ARBA00050038"/>
    </source>
</evidence>
<comment type="function">
    <text evidence="8">Hydrolyzes ribosome-free peptidyl-tRNAs (with 1 or more amino acids incorporated), which drop off the ribosome during protein synthesis, or as a result of ribosome stalling.</text>
</comment>
<keyword evidence="12" id="KW-1185">Reference proteome</keyword>
<dbReference type="AlphaFoldDB" id="V5RK22"/>
<feature type="binding site" evidence="8">
    <location>
        <position position="65"/>
    </location>
    <ligand>
        <name>tRNA</name>
        <dbReference type="ChEBI" id="CHEBI:17843"/>
    </ligand>
</feature>
<organism evidence="11 12">
    <name type="scientific">Spiroplasma apis B31</name>
    <dbReference type="NCBI Taxonomy" id="1276258"/>
    <lineage>
        <taxon>Bacteria</taxon>
        <taxon>Bacillati</taxon>
        <taxon>Mycoplasmatota</taxon>
        <taxon>Mollicutes</taxon>
        <taxon>Entomoplasmatales</taxon>
        <taxon>Spiroplasmataceae</taxon>
        <taxon>Spiroplasma</taxon>
    </lineage>
</organism>
<keyword evidence="8" id="KW-0963">Cytoplasm</keyword>
<dbReference type="FunFam" id="3.40.50.1470:FF:000001">
    <property type="entry name" value="Peptidyl-tRNA hydrolase"/>
    <property type="match status" value="1"/>
</dbReference>
<evidence type="ECO:0000256" key="8">
    <source>
        <dbReference type="HAMAP-Rule" id="MF_00083"/>
    </source>
</evidence>
<dbReference type="GO" id="GO:0005737">
    <property type="term" value="C:cytoplasm"/>
    <property type="evidence" value="ECO:0007669"/>
    <property type="project" value="UniProtKB-SubCell"/>
</dbReference>
<dbReference type="InterPro" id="IPR036416">
    <property type="entry name" value="Pept_tRNA_hydro_sf"/>
</dbReference>
<dbReference type="eggNOG" id="COG0193">
    <property type="taxonomic scope" value="Bacteria"/>
</dbReference>
<gene>
    <name evidence="8 11" type="primary">pth</name>
    <name evidence="11" type="ORF">SAPIS_v1c09830</name>
</gene>
<protein>
    <recommendedName>
        <fullName evidence="7 8">Peptidyl-tRNA hydrolase</fullName>
        <shortName evidence="8">Pth</shortName>
        <ecNumber evidence="1 8">3.1.1.29</ecNumber>
    </recommendedName>
</protein>
<dbReference type="GO" id="GO:0000049">
    <property type="term" value="F:tRNA binding"/>
    <property type="evidence" value="ECO:0007669"/>
    <property type="project" value="UniProtKB-UniRule"/>
</dbReference>
<dbReference type="PROSITE" id="PS01195">
    <property type="entry name" value="PEPT_TRNA_HYDROL_1"/>
    <property type="match status" value="1"/>
</dbReference>
<evidence type="ECO:0000256" key="1">
    <source>
        <dbReference type="ARBA" id="ARBA00013260"/>
    </source>
</evidence>
<feature type="site" description="Stabilizes the basic form of H active site to accept a proton" evidence="8">
    <location>
        <position position="92"/>
    </location>
</feature>
<feature type="site" description="Discriminates between blocked and unblocked aminoacyl-tRNA" evidence="8">
    <location>
        <position position="10"/>
    </location>
</feature>
<dbReference type="Proteomes" id="UP000018550">
    <property type="component" value="Chromosome"/>
</dbReference>
<evidence type="ECO:0000313" key="12">
    <source>
        <dbReference type="Proteomes" id="UP000018550"/>
    </source>
</evidence>